<comment type="caution">
    <text evidence="4">The sequence shown here is derived from an EMBL/GenBank/DDBJ whole genome shotgun (WGS) entry which is preliminary data.</text>
</comment>
<gene>
    <name evidence="4" type="ORF">BREU_1953</name>
</gene>
<feature type="region of interest" description="Disordered" evidence="1">
    <location>
        <begin position="60"/>
        <end position="101"/>
    </location>
</feature>
<sequence length="173" mass="18815">MKIILRVIVSLVLLIGAVYGFFVHSFWIMLMFSLAAVFNLLIPALMSKQYKEFRENLKYGSSSGSSSSGSSSSGSSSSGSGPLGRSGPLGGSGPLRRSGPHVIVSTNGRIRYSYSTKGLSKCPYCNQPIEYGEGVLCDECNSLFHESCIRGYAYNDPDKPLCPYCYSRILNSY</sequence>
<name>A0A087CPD3_9BIFI</name>
<keyword evidence="2" id="KW-1133">Transmembrane helix</keyword>
<proteinExistence type="predicted"/>
<feature type="transmembrane region" description="Helical" evidence="2">
    <location>
        <begin position="5"/>
        <end position="22"/>
    </location>
</feature>
<reference evidence="4 5" key="1">
    <citation type="submission" date="2014-03" db="EMBL/GenBank/DDBJ databases">
        <title>Genomics of Bifidobacteria.</title>
        <authorList>
            <person name="Ventura M."/>
            <person name="Milani C."/>
            <person name="Lugli G.A."/>
        </authorList>
    </citation>
    <scope>NUCLEOTIDE SEQUENCE [LARGE SCALE GENOMIC DNA]</scope>
    <source>
        <strain evidence="4 5">DSM 23975</strain>
    </source>
</reference>
<dbReference type="InterPro" id="IPR011011">
    <property type="entry name" value="Znf_FYVE_PHD"/>
</dbReference>
<feature type="domain" description="RING-type" evidence="3">
    <location>
        <begin position="122"/>
        <end position="165"/>
    </location>
</feature>
<evidence type="ECO:0000256" key="2">
    <source>
        <dbReference type="SAM" id="Phobius"/>
    </source>
</evidence>
<dbReference type="InterPro" id="IPR013083">
    <property type="entry name" value="Znf_RING/FYVE/PHD"/>
</dbReference>
<evidence type="ECO:0000313" key="5">
    <source>
        <dbReference type="Proteomes" id="UP000028984"/>
    </source>
</evidence>
<keyword evidence="5" id="KW-1185">Reference proteome</keyword>
<protein>
    <recommendedName>
        <fullName evidence="3">RING-type domain-containing protein</fullName>
    </recommendedName>
</protein>
<feature type="compositionally biased region" description="Gly residues" evidence="1">
    <location>
        <begin position="81"/>
        <end position="93"/>
    </location>
</feature>
<evidence type="ECO:0000256" key="1">
    <source>
        <dbReference type="SAM" id="MobiDB-lite"/>
    </source>
</evidence>
<keyword evidence="2" id="KW-0812">Transmembrane</keyword>
<dbReference type="InterPro" id="IPR001841">
    <property type="entry name" value="Znf_RING"/>
</dbReference>
<dbReference type="EMBL" id="JGZK01000010">
    <property type="protein sequence ID" value="KFI85133.1"/>
    <property type="molecule type" value="Genomic_DNA"/>
</dbReference>
<dbReference type="Gene3D" id="3.30.40.10">
    <property type="entry name" value="Zinc/RING finger domain, C3HC4 (zinc finger)"/>
    <property type="match status" value="1"/>
</dbReference>
<dbReference type="PROSITE" id="PS50089">
    <property type="entry name" value="ZF_RING_2"/>
    <property type="match status" value="1"/>
</dbReference>
<organism evidence="4 5">
    <name type="scientific">Bifidobacterium reuteri DSM 23975</name>
    <dbReference type="NCBI Taxonomy" id="1437610"/>
    <lineage>
        <taxon>Bacteria</taxon>
        <taxon>Bacillati</taxon>
        <taxon>Actinomycetota</taxon>
        <taxon>Actinomycetes</taxon>
        <taxon>Bifidobacteriales</taxon>
        <taxon>Bifidobacteriaceae</taxon>
        <taxon>Bifidobacterium</taxon>
    </lineage>
</organism>
<accession>A0A087CPD3</accession>
<dbReference type="SUPFAM" id="SSF57903">
    <property type="entry name" value="FYVE/PHD zinc finger"/>
    <property type="match status" value="1"/>
</dbReference>
<keyword evidence="2" id="KW-0472">Membrane</keyword>
<feature type="compositionally biased region" description="Low complexity" evidence="1">
    <location>
        <begin position="60"/>
        <end position="80"/>
    </location>
</feature>
<dbReference type="AlphaFoldDB" id="A0A087CPD3"/>
<evidence type="ECO:0000259" key="3">
    <source>
        <dbReference type="PROSITE" id="PS50089"/>
    </source>
</evidence>
<dbReference type="Proteomes" id="UP000028984">
    <property type="component" value="Unassembled WGS sequence"/>
</dbReference>
<evidence type="ECO:0000313" key="4">
    <source>
        <dbReference type="EMBL" id="KFI85133.1"/>
    </source>
</evidence>